<evidence type="ECO:0000313" key="3">
    <source>
        <dbReference type="EMBL" id="CAF4793842.1"/>
    </source>
</evidence>
<proteinExistence type="predicted"/>
<comment type="caution">
    <text evidence="2">The sequence shown here is derived from an EMBL/GenBank/DDBJ whole genome shotgun (WGS) entry which is preliminary data.</text>
</comment>
<name>A0A8S2ZHY9_9BILA</name>
<gene>
    <name evidence="3" type="ORF">BYL167_LOCUS47840</name>
    <name evidence="2" type="ORF">GIL414_LOCUS40670</name>
</gene>
<dbReference type="EMBL" id="CAJOBJ010113347">
    <property type="protein sequence ID" value="CAF4642050.1"/>
    <property type="molecule type" value="Genomic_DNA"/>
</dbReference>
<keyword evidence="1" id="KW-0175">Coiled coil</keyword>
<evidence type="ECO:0000256" key="1">
    <source>
        <dbReference type="SAM" id="Coils"/>
    </source>
</evidence>
<dbReference type="Proteomes" id="UP000681967">
    <property type="component" value="Unassembled WGS sequence"/>
</dbReference>
<evidence type="ECO:0000313" key="2">
    <source>
        <dbReference type="EMBL" id="CAF4642050.1"/>
    </source>
</evidence>
<reference evidence="2" key="1">
    <citation type="submission" date="2021-02" db="EMBL/GenBank/DDBJ databases">
        <authorList>
            <person name="Nowell W R."/>
        </authorList>
    </citation>
    <scope>NUCLEOTIDE SEQUENCE</scope>
</reference>
<accession>A0A8S2ZHY9</accession>
<feature type="coiled-coil region" evidence="1">
    <location>
        <begin position="1"/>
        <end position="28"/>
    </location>
</feature>
<sequence>LEELLHTLDGLQTANKKLRDDLDSLIVNWGIHRETRAKFSHELDGIIRRLGEQNRHKLSFHAQAKIFDEQTQLTDRVTNV</sequence>
<protein>
    <submittedName>
        <fullName evidence="2">Uncharacterized protein</fullName>
    </submittedName>
</protein>
<dbReference type="AlphaFoldDB" id="A0A8S2ZHY9"/>
<dbReference type="EMBL" id="CAJOBH010138572">
    <property type="protein sequence ID" value="CAF4793842.1"/>
    <property type="molecule type" value="Genomic_DNA"/>
</dbReference>
<dbReference type="Proteomes" id="UP000681720">
    <property type="component" value="Unassembled WGS sequence"/>
</dbReference>
<evidence type="ECO:0000313" key="4">
    <source>
        <dbReference type="Proteomes" id="UP000681720"/>
    </source>
</evidence>
<feature type="non-terminal residue" evidence="2">
    <location>
        <position position="1"/>
    </location>
</feature>
<organism evidence="2 4">
    <name type="scientific">Rotaria magnacalcarata</name>
    <dbReference type="NCBI Taxonomy" id="392030"/>
    <lineage>
        <taxon>Eukaryota</taxon>
        <taxon>Metazoa</taxon>
        <taxon>Spiralia</taxon>
        <taxon>Gnathifera</taxon>
        <taxon>Rotifera</taxon>
        <taxon>Eurotatoria</taxon>
        <taxon>Bdelloidea</taxon>
        <taxon>Philodinida</taxon>
        <taxon>Philodinidae</taxon>
        <taxon>Rotaria</taxon>
    </lineage>
</organism>
<feature type="non-terminal residue" evidence="2">
    <location>
        <position position="80"/>
    </location>
</feature>